<evidence type="ECO:0000313" key="3">
    <source>
        <dbReference type="Proteomes" id="UP000007431"/>
    </source>
</evidence>
<reference evidence="2 3" key="1">
    <citation type="journal article" date="2010" name="Nat. Biotechnol.">
        <title>Genome sequence of the model mushroom Schizophyllum commune.</title>
        <authorList>
            <person name="Ohm R.A."/>
            <person name="de Jong J.F."/>
            <person name="Lugones L.G."/>
            <person name="Aerts A."/>
            <person name="Kothe E."/>
            <person name="Stajich J.E."/>
            <person name="de Vries R.P."/>
            <person name="Record E."/>
            <person name="Levasseur A."/>
            <person name="Baker S.E."/>
            <person name="Bartholomew K.A."/>
            <person name="Coutinho P.M."/>
            <person name="Erdmann S."/>
            <person name="Fowler T.J."/>
            <person name="Gathman A.C."/>
            <person name="Lombard V."/>
            <person name="Henrissat B."/>
            <person name="Knabe N."/>
            <person name="Kuees U."/>
            <person name="Lilly W.W."/>
            <person name="Lindquist E."/>
            <person name="Lucas S."/>
            <person name="Magnuson J.K."/>
            <person name="Piumi F."/>
            <person name="Raudaskoski M."/>
            <person name="Salamov A."/>
            <person name="Schmutz J."/>
            <person name="Schwarze F.W.M.R."/>
            <person name="vanKuyk P.A."/>
            <person name="Horton J.S."/>
            <person name="Grigoriev I.V."/>
            <person name="Woesten H.A.B."/>
        </authorList>
    </citation>
    <scope>NUCLEOTIDE SEQUENCE [LARGE SCALE GENOMIC DNA]</scope>
    <source>
        <strain evidence="3">H4-8 / FGSC 9210</strain>
    </source>
</reference>
<gene>
    <name evidence="2" type="ORF">SCHCODRAFT_109421</name>
</gene>
<feature type="compositionally biased region" description="Polar residues" evidence="1">
    <location>
        <begin position="1"/>
        <end position="12"/>
    </location>
</feature>
<sequence length="84" mass="9234">MSLGITTQQRSGTVARPLPHRDPAWPSTTAYCLIDPNDISLSYDFSAFPPGHIWVCIPYSVLVPRPLRPGLDVGRTDAVIEDVD</sequence>
<organism evidence="3">
    <name type="scientific">Schizophyllum commune (strain H4-8 / FGSC 9210)</name>
    <name type="common">Split gill fungus</name>
    <dbReference type="NCBI Taxonomy" id="578458"/>
    <lineage>
        <taxon>Eukaryota</taxon>
        <taxon>Fungi</taxon>
        <taxon>Dikarya</taxon>
        <taxon>Basidiomycota</taxon>
        <taxon>Agaricomycotina</taxon>
        <taxon>Agaricomycetes</taxon>
        <taxon>Agaricomycetidae</taxon>
        <taxon>Agaricales</taxon>
        <taxon>Schizophyllaceae</taxon>
        <taxon>Schizophyllum</taxon>
    </lineage>
</organism>
<evidence type="ECO:0000313" key="2">
    <source>
        <dbReference type="EMBL" id="EFI97066.1"/>
    </source>
</evidence>
<feature type="region of interest" description="Disordered" evidence="1">
    <location>
        <begin position="1"/>
        <end position="21"/>
    </location>
</feature>
<feature type="non-terminal residue" evidence="2">
    <location>
        <position position="84"/>
    </location>
</feature>
<dbReference type="GeneID" id="9596507"/>
<dbReference type="RefSeq" id="XP_003031969.1">
    <property type="nucleotide sequence ID" value="XM_003031923.1"/>
</dbReference>
<dbReference type="InParanoid" id="D8Q630"/>
<accession>D8Q630</accession>
<protein>
    <submittedName>
        <fullName evidence="2">Uncharacterized protein</fullName>
    </submittedName>
</protein>
<dbReference type="VEuPathDB" id="FungiDB:SCHCODRAFT_01171201"/>
<dbReference type="AlphaFoldDB" id="D8Q630"/>
<dbReference type="EMBL" id="GL377306">
    <property type="protein sequence ID" value="EFI97066.1"/>
    <property type="molecule type" value="Genomic_DNA"/>
</dbReference>
<keyword evidence="3" id="KW-1185">Reference proteome</keyword>
<dbReference type="HOGENOM" id="CLU_2528742_0_0_1"/>
<evidence type="ECO:0000256" key="1">
    <source>
        <dbReference type="SAM" id="MobiDB-lite"/>
    </source>
</evidence>
<dbReference type="Proteomes" id="UP000007431">
    <property type="component" value="Unassembled WGS sequence"/>
</dbReference>
<dbReference type="KEGG" id="scm:SCHCO_01171201"/>
<proteinExistence type="predicted"/>
<name>D8Q630_SCHCM</name>